<accession>A0A151ZBA0</accession>
<dbReference type="InParanoid" id="A0A151ZBA0"/>
<dbReference type="InterPro" id="IPR000425">
    <property type="entry name" value="MIP"/>
</dbReference>
<protein>
    <submittedName>
        <fullName evidence="11">Aquaporin</fullName>
    </submittedName>
</protein>
<organism evidence="11 12">
    <name type="scientific">Tieghemostelium lacteum</name>
    <name type="common">Slime mold</name>
    <name type="synonym">Dictyostelium lacteum</name>
    <dbReference type="NCBI Taxonomy" id="361077"/>
    <lineage>
        <taxon>Eukaryota</taxon>
        <taxon>Amoebozoa</taxon>
        <taxon>Evosea</taxon>
        <taxon>Eumycetozoa</taxon>
        <taxon>Dictyostelia</taxon>
        <taxon>Dictyosteliales</taxon>
        <taxon>Raperosteliaceae</taxon>
        <taxon>Tieghemostelium</taxon>
    </lineage>
</organism>
<dbReference type="OMA" id="FKKKMFW"/>
<name>A0A151ZBA0_TIELA</name>
<dbReference type="PROSITE" id="PS00221">
    <property type="entry name" value="MIP"/>
    <property type="match status" value="1"/>
</dbReference>
<feature type="transmembrane region" description="Helical" evidence="10">
    <location>
        <begin position="68"/>
        <end position="93"/>
    </location>
</feature>
<reference evidence="11 12" key="1">
    <citation type="submission" date="2015-12" db="EMBL/GenBank/DDBJ databases">
        <title>Dictyostelia acquired genes for synthesis and detection of signals that induce cell-type specialization by lateral gene transfer from prokaryotes.</title>
        <authorList>
            <person name="Gloeckner G."/>
            <person name="Schaap P."/>
        </authorList>
    </citation>
    <scope>NUCLEOTIDE SEQUENCE [LARGE SCALE GENOMIC DNA]</scope>
    <source>
        <strain evidence="11 12">TK</strain>
    </source>
</reference>
<feature type="transmembrane region" description="Helical" evidence="10">
    <location>
        <begin position="230"/>
        <end position="250"/>
    </location>
</feature>
<dbReference type="FunCoup" id="A0A151ZBA0">
    <property type="interactions" value="25"/>
</dbReference>
<keyword evidence="5 9" id="KW-0812">Transmembrane</keyword>
<dbReference type="FunFam" id="1.20.1080.10:FF:000062">
    <property type="entry name" value="Aquaporin A"/>
    <property type="match status" value="1"/>
</dbReference>
<feature type="transmembrane region" description="Helical" evidence="10">
    <location>
        <begin position="34"/>
        <end position="56"/>
    </location>
</feature>
<evidence type="ECO:0000256" key="2">
    <source>
        <dbReference type="ARBA" id="ARBA00006175"/>
    </source>
</evidence>
<evidence type="ECO:0000256" key="10">
    <source>
        <dbReference type="SAM" id="Phobius"/>
    </source>
</evidence>
<evidence type="ECO:0000256" key="9">
    <source>
        <dbReference type="RuleBase" id="RU000477"/>
    </source>
</evidence>
<evidence type="ECO:0000256" key="1">
    <source>
        <dbReference type="ARBA" id="ARBA00004651"/>
    </source>
</evidence>
<dbReference type="OrthoDB" id="13694at2759"/>
<dbReference type="InterPro" id="IPR022357">
    <property type="entry name" value="MIP_CS"/>
</dbReference>
<keyword evidence="8 10" id="KW-0472">Membrane</keyword>
<keyword evidence="12" id="KW-1185">Reference proteome</keyword>
<dbReference type="EMBL" id="LODT01000035">
    <property type="protein sequence ID" value="KYQ91219.1"/>
    <property type="molecule type" value="Genomic_DNA"/>
</dbReference>
<dbReference type="InterPro" id="IPR034294">
    <property type="entry name" value="Aquaporin_transptr"/>
</dbReference>
<comment type="similarity">
    <text evidence="2 9">Belongs to the MIP/aquaporin (TC 1.A.8) family.</text>
</comment>
<dbReference type="Pfam" id="PF00230">
    <property type="entry name" value="MIP"/>
    <property type="match status" value="1"/>
</dbReference>
<dbReference type="AlphaFoldDB" id="A0A151ZBA0"/>
<dbReference type="PANTHER" id="PTHR19139">
    <property type="entry name" value="AQUAPORIN TRANSPORTER"/>
    <property type="match status" value="1"/>
</dbReference>
<dbReference type="SUPFAM" id="SSF81338">
    <property type="entry name" value="Aquaporin-like"/>
    <property type="match status" value="1"/>
</dbReference>
<evidence type="ECO:0000256" key="4">
    <source>
        <dbReference type="ARBA" id="ARBA00022475"/>
    </source>
</evidence>
<sequence length="275" mass="29665">MAFLRLLTYDPSKDPTKIAYRKPISKGHKAFRGFFSEMLGTAYLVFFACVSVPAAFSFNSTDGAGRALLAALIQGMALAALIWAVSGISGCNLNPAVTIANFLSGRVGLVDSLVYIVAQIIGCLIGAGCAFGCLPGVLRFQIGVPRLSPAMNTGEGFLLEMLLTCILCLTVLGTSVFNVWDRRLNRIAPFAIGLALLVGVAIGFNFTGGALNPVRVLGPSIISGHWYSHWIYWLGPIVGAILAAFIYRCLFQERFDVIDRPGYIEPTYEGSFETY</sequence>
<dbReference type="Gene3D" id="1.20.1080.10">
    <property type="entry name" value="Glycerol uptake facilitator protein"/>
    <property type="match status" value="1"/>
</dbReference>
<keyword evidence="6" id="KW-0677">Repeat</keyword>
<gene>
    <name evidence="11" type="ORF">DLAC_08145</name>
</gene>
<evidence type="ECO:0000256" key="6">
    <source>
        <dbReference type="ARBA" id="ARBA00022737"/>
    </source>
</evidence>
<dbReference type="PANTHER" id="PTHR19139:SF199">
    <property type="entry name" value="MIP17260P"/>
    <property type="match status" value="1"/>
</dbReference>
<feature type="transmembrane region" description="Helical" evidence="10">
    <location>
        <begin position="113"/>
        <end position="137"/>
    </location>
</feature>
<evidence type="ECO:0000256" key="8">
    <source>
        <dbReference type="ARBA" id="ARBA00023136"/>
    </source>
</evidence>
<keyword evidence="7 10" id="KW-1133">Transmembrane helix</keyword>
<feature type="transmembrane region" description="Helical" evidence="10">
    <location>
        <begin position="187"/>
        <end position="210"/>
    </location>
</feature>
<dbReference type="PRINTS" id="PR00783">
    <property type="entry name" value="MINTRINSICP"/>
</dbReference>
<keyword evidence="3 9" id="KW-0813">Transport</keyword>
<comment type="subcellular location">
    <subcellularLocation>
        <location evidence="1">Cell membrane</location>
        <topology evidence="1">Multi-pass membrane protein</topology>
    </subcellularLocation>
</comment>
<dbReference type="STRING" id="361077.A0A151ZBA0"/>
<evidence type="ECO:0000256" key="5">
    <source>
        <dbReference type="ARBA" id="ARBA00022692"/>
    </source>
</evidence>
<keyword evidence="4" id="KW-1003">Cell membrane</keyword>
<proteinExistence type="inferred from homology"/>
<comment type="caution">
    <text evidence="11">The sequence shown here is derived from an EMBL/GenBank/DDBJ whole genome shotgun (WGS) entry which is preliminary data.</text>
</comment>
<dbReference type="GO" id="GO:0005886">
    <property type="term" value="C:plasma membrane"/>
    <property type="evidence" value="ECO:0007669"/>
    <property type="project" value="UniProtKB-SubCell"/>
</dbReference>
<evidence type="ECO:0000313" key="11">
    <source>
        <dbReference type="EMBL" id="KYQ91219.1"/>
    </source>
</evidence>
<dbReference type="Proteomes" id="UP000076078">
    <property type="component" value="Unassembled WGS sequence"/>
</dbReference>
<evidence type="ECO:0000256" key="7">
    <source>
        <dbReference type="ARBA" id="ARBA00022989"/>
    </source>
</evidence>
<evidence type="ECO:0000256" key="3">
    <source>
        <dbReference type="ARBA" id="ARBA00022448"/>
    </source>
</evidence>
<dbReference type="InterPro" id="IPR023271">
    <property type="entry name" value="Aquaporin-like"/>
</dbReference>
<feature type="transmembrane region" description="Helical" evidence="10">
    <location>
        <begin position="157"/>
        <end position="180"/>
    </location>
</feature>
<dbReference type="GO" id="GO:0015250">
    <property type="term" value="F:water channel activity"/>
    <property type="evidence" value="ECO:0007669"/>
    <property type="project" value="TreeGrafter"/>
</dbReference>
<evidence type="ECO:0000313" key="12">
    <source>
        <dbReference type="Proteomes" id="UP000076078"/>
    </source>
</evidence>